<keyword evidence="3" id="KW-1185">Reference proteome</keyword>
<feature type="transmembrane region" description="Helical" evidence="1">
    <location>
        <begin position="34"/>
        <end position="53"/>
    </location>
</feature>
<evidence type="ECO:0000313" key="2">
    <source>
        <dbReference type="EMBL" id="KAK4348137.1"/>
    </source>
</evidence>
<dbReference type="Proteomes" id="UP001291623">
    <property type="component" value="Unassembled WGS sequence"/>
</dbReference>
<sequence length="164" mass="18786">MDVKMGVPGSRFGGTIGCLRDILGRFKGSWVKEFYGVIVDTLRIVLMFGLWWLDDGRMTKWYWDSVMTEAENNLGTCIKRLWTKGKDVMYRTFGLQFKSLSIEPFLFIPSVGVPENTLHLPPHSFVPRMIQLNLLKLICKISRAQKSLIYANNISNRAKVIPLS</sequence>
<dbReference type="AlphaFoldDB" id="A0AAE1RCQ4"/>
<reference evidence="2" key="1">
    <citation type="submission" date="2023-12" db="EMBL/GenBank/DDBJ databases">
        <title>Genome assembly of Anisodus tanguticus.</title>
        <authorList>
            <person name="Wang Y.-J."/>
        </authorList>
    </citation>
    <scope>NUCLEOTIDE SEQUENCE</scope>
    <source>
        <strain evidence="2">KB-2021</strain>
        <tissue evidence="2">Leaf</tissue>
    </source>
</reference>
<comment type="caution">
    <text evidence="2">The sequence shown here is derived from an EMBL/GenBank/DDBJ whole genome shotgun (WGS) entry which is preliminary data.</text>
</comment>
<keyword evidence="1" id="KW-0472">Membrane</keyword>
<dbReference type="EMBL" id="JAVYJV010000018">
    <property type="protein sequence ID" value="KAK4348137.1"/>
    <property type="molecule type" value="Genomic_DNA"/>
</dbReference>
<accession>A0AAE1RCQ4</accession>
<keyword evidence="1" id="KW-0812">Transmembrane</keyword>
<name>A0AAE1RCQ4_9SOLA</name>
<protein>
    <submittedName>
        <fullName evidence="2">Uncharacterized protein</fullName>
    </submittedName>
</protein>
<organism evidence="2 3">
    <name type="scientific">Anisodus tanguticus</name>
    <dbReference type="NCBI Taxonomy" id="243964"/>
    <lineage>
        <taxon>Eukaryota</taxon>
        <taxon>Viridiplantae</taxon>
        <taxon>Streptophyta</taxon>
        <taxon>Embryophyta</taxon>
        <taxon>Tracheophyta</taxon>
        <taxon>Spermatophyta</taxon>
        <taxon>Magnoliopsida</taxon>
        <taxon>eudicotyledons</taxon>
        <taxon>Gunneridae</taxon>
        <taxon>Pentapetalae</taxon>
        <taxon>asterids</taxon>
        <taxon>lamiids</taxon>
        <taxon>Solanales</taxon>
        <taxon>Solanaceae</taxon>
        <taxon>Solanoideae</taxon>
        <taxon>Hyoscyameae</taxon>
        <taxon>Anisodus</taxon>
    </lineage>
</organism>
<proteinExistence type="predicted"/>
<evidence type="ECO:0000313" key="3">
    <source>
        <dbReference type="Proteomes" id="UP001291623"/>
    </source>
</evidence>
<keyword evidence="1" id="KW-1133">Transmembrane helix</keyword>
<gene>
    <name evidence="2" type="ORF">RND71_034476</name>
</gene>
<evidence type="ECO:0000256" key="1">
    <source>
        <dbReference type="SAM" id="Phobius"/>
    </source>
</evidence>